<dbReference type="InterPro" id="IPR045098">
    <property type="entry name" value="Fyv10_fam"/>
</dbReference>
<dbReference type="GO" id="GO:0005737">
    <property type="term" value="C:cytoplasm"/>
    <property type="evidence" value="ECO:0007669"/>
    <property type="project" value="TreeGrafter"/>
</dbReference>
<feature type="domain" description="CTLH" evidence="2">
    <location>
        <begin position="215"/>
        <end position="273"/>
    </location>
</feature>
<dbReference type="GO" id="GO:0043161">
    <property type="term" value="P:proteasome-mediated ubiquitin-dependent protein catabolic process"/>
    <property type="evidence" value="ECO:0007669"/>
    <property type="project" value="InterPro"/>
</dbReference>
<dbReference type="AlphaFoldDB" id="A0AAN6KM57"/>
<feature type="region of interest" description="Disordered" evidence="1">
    <location>
        <begin position="161"/>
        <end position="185"/>
    </location>
</feature>
<proteinExistence type="predicted"/>
<feature type="compositionally biased region" description="Basic and acidic residues" evidence="1">
    <location>
        <begin position="163"/>
        <end position="175"/>
    </location>
</feature>
<dbReference type="PROSITE" id="PS50897">
    <property type="entry name" value="CTLH"/>
    <property type="match status" value="1"/>
</dbReference>
<evidence type="ECO:0000256" key="1">
    <source>
        <dbReference type="SAM" id="MobiDB-lite"/>
    </source>
</evidence>
<dbReference type="InterPro" id="IPR006595">
    <property type="entry name" value="CTLH_C"/>
</dbReference>
<dbReference type="InterPro" id="IPR013144">
    <property type="entry name" value="CRA_dom"/>
</dbReference>
<dbReference type="SMART" id="SM00757">
    <property type="entry name" value="CRA"/>
    <property type="match status" value="1"/>
</dbReference>
<name>A0AAN6KM57_9PEZI</name>
<gene>
    <name evidence="3" type="ORF">LTR91_008855</name>
</gene>
<evidence type="ECO:0000313" key="4">
    <source>
        <dbReference type="Proteomes" id="UP001175353"/>
    </source>
</evidence>
<evidence type="ECO:0000259" key="2">
    <source>
        <dbReference type="PROSITE" id="PS50897"/>
    </source>
</evidence>
<dbReference type="PANTHER" id="PTHR12170">
    <property type="entry name" value="MACROPHAGE ERYTHROBLAST ATTACHER-RELATED"/>
    <property type="match status" value="1"/>
</dbReference>
<dbReference type="Pfam" id="PF10607">
    <property type="entry name" value="CTLH"/>
    <property type="match status" value="1"/>
</dbReference>
<dbReference type="InterPro" id="IPR024964">
    <property type="entry name" value="CTLH/CRA"/>
</dbReference>
<dbReference type="GO" id="GO:0005634">
    <property type="term" value="C:nucleus"/>
    <property type="evidence" value="ECO:0007669"/>
    <property type="project" value="TreeGrafter"/>
</dbReference>
<keyword evidence="4" id="KW-1185">Reference proteome</keyword>
<sequence length="432" mass="46927">MDALLTAHNTLTTHANLSTTLTTVDHLIDLLQQTRDTIANQPSPSTISAPLQIAKLKGPIRQTFEKVEEDLKEVNKGLNGYQKAWKEKFKGKDGLGMEGSGESLGGGGGVGLGLGAASGVASGGLAGQKGLVERAIAMHLLREGEFHVASTFVKEVSAQSRSRNHDGVEEDHSWLDDFTTDSDNVDMEDEHLEDDYEDGELYGPEVMERGYLQRKFAEMYRILDALRNHHNLAPAIRWANIHSDELGARASNLEFELARLRFVELYTSSKSDPENMDDADPSFSGPIAALHYARTTFPSFHPRYTHEISALLGALAFSPSLPTSPYHTLFSQEPTRASIATLFTTSFTTLLALPSSPPLLTTTNAGALALPVLTKYSHILSRTRSSWTTSQELPVETPLPGRYRGELAGDVAVWACVGEGEFGGACEGEGEV</sequence>
<evidence type="ECO:0000313" key="3">
    <source>
        <dbReference type="EMBL" id="KAK0990542.1"/>
    </source>
</evidence>
<dbReference type="GO" id="GO:0004842">
    <property type="term" value="F:ubiquitin-protein transferase activity"/>
    <property type="evidence" value="ECO:0007669"/>
    <property type="project" value="InterPro"/>
</dbReference>
<dbReference type="GO" id="GO:0034657">
    <property type="term" value="C:GID complex"/>
    <property type="evidence" value="ECO:0007669"/>
    <property type="project" value="TreeGrafter"/>
</dbReference>
<dbReference type="PANTHER" id="PTHR12170:SF3">
    <property type="entry name" value="GH10162P"/>
    <property type="match status" value="1"/>
</dbReference>
<organism evidence="3 4">
    <name type="scientific">Friedmanniomyces endolithicus</name>
    <dbReference type="NCBI Taxonomy" id="329885"/>
    <lineage>
        <taxon>Eukaryota</taxon>
        <taxon>Fungi</taxon>
        <taxon>Dikarya</taxon>
        <taxon>Ascomycota</taxon>
        <taxon>Pezizomycotina</taxon>
        <taxon>Dothideomycetes</taxon>
        <taxon>Dothideomycetidae</taxon>
        <taxon>Mycosphaerellales</taxon>
        <taxon>Teratosphaeriaceae</taxon>
        <taxon>Friedmanniomyces</taxon>
    </lineage>
</organism>
<reference evidence="3" key="1">
    <citation type="submission" date="2023-06" db="EMBL/GenBank/DDBJ databases">
        <title>Black Yeasts Isolated from many extreme environments.</title>
        <authorList>
            <person name="Coleine C."/>
            <person name="Stajich J.E."/>
            <person name="Selbmann L."/>
        </authorList>
    </citation>
    <scope>NUCLEOTIDE SEQUENCE</scope>
    <source>
        <strain evidence="3">CCFEE 5200</strain>
    </source>
</reference>
<dbReference type="SMART" id="SM00668">
    <property type="entry name" value="CTLH"/>
    <property type="match status" value="1"/>
</dbReference>
<comment type="caution">
    <text evidence="3">The sequence shown here is derived from an EMBL/GenBank/DDBJ whole genome shotgun (WGS) entry which is preliminary data.</text>
</comment>
<accession>A0AAN6KM57</accession>
<dbReference type="Proteomes" id="UP001175353">
    <property type="component" value="Unassembled WGS sequence"/>
</dbReference>
<protein>
    <recommendedName>
        <fullName evidence="2">CTLH domain-containing protein</fullName>
    </recommendedName>
</protein>
<dbReference type="EMBL" id="JAUJLE010000070">
    <property type="protein sequence ID" value="KAK0990542.1"/>
    <property type="molecule type" value="Genomic_DNA"/>
</dbReference>